<dbReference type="EMBL" id="BMOM01000025">
    <property type="protein sequence ID" value="GGM16592.1"/>
    <property type="molecule type" value="Genomic_DNA"/>
</dbReference>
<accession>A0ABQ2GXG6</accession>
<dbReference type="CDD" id="cd01948">
    <property type="entry name" value="EAL"/>
    <property type="match status" value="1"/>
</dbReference>
<evidence type="ECO:0000313" key="3">
    <source>
        <dbReference type="Proteomes" id="UP000661918"/>
    </source>
</evidence>
<dbReference type="InterPro" id="IPR050706">
    <property type="entry name" value="Cyclic-di-GMP_PDE-like"/>
</dbReference>
<dbReference type="PANTHER" id="PTHR33121:SF70">
    <property type="entry name" value="SIGNALING PROTEIN YKOW"/>
    <property type="match status" value="1"/>
</dbReference>
<reference evidence="3" key="1">
    <citation type="journal article" date="2019" name="Int. J. Syst. Evol. Microbiol.">
        <title>The Global Catalogue of Microorganisms (GCM) 10K type strain sequencing project: providing services to taxonomists for standard genome sequencing and annotation.</title>
        <authorList>
            <consortium name="The Broad Institute Genomics Platform"/>
            <consortium name="The Broad Institute Genome Sequencing Center for Infectious Disease"/>
            <person name="Wu L."/>
            <person name="Ma J."/>
        </authorList>
    </citation>
    <scope>NUCLEOTIDE SEQUENCE [LARGE SCALE GENOMIC DNA]</scope>
    <source>
        <strain evidence="3">JCM 15443</strain>
    </source>
</reference>
<dbReference type="Proteomes" id="UP000661918">
    <property type="component" value="Unassembled WGS sequence"/>
</dbReference>
<dbReference type="PROSITE" id="PS50883">
    <property type="entry name" value="EAL"/>
    <property type="match status" value="1"/>
</dbReference>
<dbReference type="PANTHER" id="PTHR33121">
    <property type="entry name" value="CYCLIC DI-GMP PHOSPHODIESTERASE PDEF"/>
    <property type="match status" value="1"/>
</dbReference>
<evidence type="ECO:0000259" key="1">
    <source>
        <dbReference type="PROSITE" id="PS50883"/>
    </source>
</evidence>
<keyword evidence="3" id="KW-1185">Reference proteome</keyword>
<gene>
    <name evidence="2" type="ORF">GCM10010841_26140</name>
</gene>
<name>A0ABQ2GXG6_9DEIO</name>
<dbReference type="SMART" id="SM00052">
    <property type="entry name" value="EAL"/>
    <property type="match status" value="1"/>
</dbReference>
<dbReference type="Gene3D" id="3.20.20.450">
    <property type="entry name" value="EAL domain"/>
    <property type="match status" value="1"/>
</dbReference>
<sequence length="270" mass="28749">MRFFAPNMDAAARARLRLETRLGTAIAAQALSLHFQPQVDVVGGRLVGVEALARWTDAELGAVGPAEFIPVAEATGMIVPLGAWVLDEACRQAAEWRLDVPVAVNVSPAQLIREDFVDVVAATLARHAVRPERLKLELTERLTVQDPGRAAQQLTRLRALGVILSLDDFGAGTSAVASLLTLPLQEVKLDRSLLAGVTEDPSSWQVLRALLALARSLNLPVVVEGVETPGQLAALRALGCAAVQGFLTGRPAAPEVMGRRLDLGRLSSVE</sequence>
<dbReference type="SUPFAM" id="SSF141868">
    <property type="entry name" value="EAL domain-like"/>
    <property type="match status" value="1"/>
</dbReference>
<evidence type="ECO:0000313" key="2">
    <source>
        <dbReference type="EMBL" id="GGM16592.1"/>
    </source>
</evidence>
<feature type="domain" description="EAL" evidence="1">
    <location>
        <begin position="15"/>
        <end position="265"/>
    </location>
</feature>
<organism evidence="2 3">
    <name type="scientific">Deinococcus aerophilus</name>
    <dbReference type="NCBI Taxonomy" id="522488"/>
    <lineage>
        <taxon>Bacteria</taxon>
        <taxon>Thermotogati</taxon>
        <taxon>Deinococcota</taxon>
        <taxon>Deinococci</taxon>
        <taxon>Deinococcales</taxon>
        <taxon>Deinococcaceae</taxon>
        <taxon>Deinococcus</taxon>
    </lineage>
</organism>
<proteinExistence type="predicted"/>
<dbReference type="Pfam" id="PF00563">
    <property type="entry name" value="EAL"/>
    <property type="match status" value="1"/>
</dbReference>
<protein>
    <recommendedName>
        <fullName evidence="1">EAL domain-containing protein</fullName>
    </recommendedName>
</protein>
<dbReference type="InterPro" id="IPR001633">
    <property type="entry name" value="EAL_dom"/>
</dbReference>
<comment type="caution">
    <text evidence="2">The sequence shown here is derived from an EMBL/GenBank/DDBJ whole genome shotgun (WGS) entry which is preliminary data.</text>
</comment>
<dbReference type="InterPro" id="IPR035919">
    <property type="entry name" value="EAL_sf"/>
</dbReference>